<evidence type="ECO:0000313" key="1">
    <source>
        <dbReference type="EMBL" id="PWK42726.1"/>
    </source>
</evidence>
<name>A0A316F914_9ACTN</name>
<sequence length="96" mass="9746">MAWSARSSSDLSVSGAGRLGQQGLVLFVQQGRSPEGGRPCDAIRQPIDIGDGRTVTVGVSTGVALRTAGGDAGLDALTAEADAGMYRDKRGRTVAA</sequence>
<accession>A0A316F914</accession>
<comment type="caution">
    <text evidence="1">The sequence shown here is derived from an EMBL/GenBank/DDBJ whole genome shotgun (WGS) entry which is preliminary data.</text>
</comment>
<dbReference type="AlphaFoldDB" id="A0A316F914"/>
<dbReference type="InterPro" id="IPR043128">
    <property type="entry name" value="Rev_trsase/Diguanyl_cyclase"/>
</dbReference>
<gene>
    <name evidence="1" type="ORF">BC793_114170</name>
</gene>
<reference evidence="1 2" key="1">
    <citation type="submission" date="2018-05" db="EMBL/GenBank/DDBJ databases">
        <title>Genomic Encyclopedia of Archaeal and Bacterial Type Strains, Phase II (KMG-II): from individual species to whole genera.</title>
        <authorList>
            <person name="Goeker M."/>
        </authorList>
    </citation>
    <scope>NUCLEOTIDE SEQUENCE [LARGE SCALE GENOMIC DNA]</scope>
    <source>
        <strain evidence="1 2">DSM 45184</strain>
    </source>
</reference>
<dbReference type="RefSeq" id="WP_109598227.1">
    <property type="nucleotide sequence ID" value="NZ_BONA01000032.1"/>
</dbReference>
<evidence type="ECO:0008006" key="3">
    <source>
        <dbReference type="Google" id="ProtNLM"/>
    </source>
</evidence>
<organism evidence="1 2">
    <name type="scientific">Actinoplanes xinjiangensis</name>
    <dbReference type="NCBI Taxonomy" id="512350"/>
    <lineage>
        <taxon>Bacteria</taxon>
        <taxon>Bacillati</taxon>
        <taxon>Actinomycetota</taxon>
        <taxon>Actinomycetes</taxon>
        <taxon>Micromonosporales</taxon>
        <taxon>Micromonosporaceae</taxon>
        <taxon>Actinoplanes</taxon>
    </lineage>
</organism>
<dbReference type="EMBL" id="QGGR01000014">
    <property type="protein sequence ID" value="PWK42726.1"/>
    <property type="molecule type" value="Genomic_DNA"/>
</dbReference>
<protein>
    <recommendedName>
        <fullName evidence="3">GGDEF domain-containing protein</fullName>
    </recommendedName>
</protein>
<dbReference type="Proteomes" id="UP000245697">
    <property type="component" value="Unassembled WGS sequence"/>
</dbReference>
<keyword evidence="2" id="KW-1185">Reference proteome</keyword>
<dbReference type="Gene3D" id="3.30.70.270">
    <property type="match status" value="1"/>
</dbReference>
<proteinExistence type="predicted"/>
<evidence type="ECO:0000313" key="2">
    <source>
        <dbReference type="Proteomes" id="UP000245697"/>
    </source>
</evidence>